<feature type="repeat" description="TPR" evidence="3">
    <location>
        <begin position="148"/>
        <end position="181"/>
    </location>
</feature>
<proteinExistence type="predicted"/>
<feature type="signal peptide" evidence="5">
    <location>
        <begin position="1"/>
        <end position="27"/>
    </location>
</feature>
<dbReference type="Pfam" id="PF13431">
    <property type="entry name" value="TPR_17"/>
    <property type="match status" value="1"/>
</dbReference>
<feature type="repeat" description="TPR" evidence="3">
    <location>
        <begin position="44"/>
        <end position="77"/>
    </location>
</feature>
<dbReference type="STRING" id="349064.SAMN05660429_00187"/>
<evidence type="ECO:0000256" key="2">
    <source>
        <dbReference type="ARBA" id="ARBA00022803"/>
    </source>
</evidence>
<dbReference type="AlphaFoldDB" id="A0A1H9YFA6"/>
<feature type="domain" description="LysM" evidence="6">
    <location>
        <begin position="420"/>
        <end position="464"/>
    </location>
</feature>
<sequence>MSTMKKIIISSLCISVLSACVTQTYEADNETPIVLSEASNNEIAMTRISLGLSYLNKGDTSKAKLNLEKAKKTSPNLVQVHTAFAHYYDSVSEPELAVKSFEKALDLDPQNADTLNNYGVFLCKHAKYKESEEKFLQAIAVPSYLLVSQSYQNLALCQLEAKDYKKAEQYTEKAVLHSPTSVSALHQMMQVQYIKADYKKAATYLKRYEGAMSQYAPDALALAYKIYANQNNETAANKYAALLFQLYPASEQMKAYKENRLQHIPEDDWAEEYRILHAPKKRVVVLSPSKKTLTANTKKPEIPVKTAPPSVEKAATPVMVSTAAAVEPTAQLGANASMLAVSNAMAESKPQQPNAPAKKQPANYTKVPERSVTSTQPVALKRPEDLPEENIKENTDVISVGQVDLEKEKAVEEKKVAAAKTHVVEKGQGLFRISKMYNIRLSTLMKWNDITNADQIEVGDVLVVSQPEQSK</sequence>
<dbReference type="SMART" id="SM00028">
    <property type="entry name" value="TPR"/>
    <property type="match status" value="4"/>
</dbReference>
<evidence type="ECO:0000256" key="1">
    <source>
        <dbReference type="ARBA" id="ARBA00022737"/>
    </source>
</evidence>
<dbReference type="Pfam" id="PF01476">
    <property type="entry name" value="LysM"/>
    <property type="match status" value="1"/>
</dbReference>
<dbReference type="PROSITE" id="PS51257">
    <property type="entry name" value="PROKAR_LIPOPROTEIN"/>
    <property type="match status" value="1"/>
</dbReference>
<dbReference type="PANTHER" id="PTHR45586">
    <property type="entry name" value="TPR REPEAT-CONTAINING PROTEIN PA4667"/>
    <property type="match status" value="1"/>
</dbReference>
<dbReference type="PANTHER" id="PTHR45586:SF1">
    <property type="entry name" value="LIPOPOLYSACCHARIDE ASSEMBLY PROTEIN B"/>
    <property type="match status" value="1"/>
</dbReference>
<evidence type="ECO:0000313" key="8">
    <source>
        <dbReference type="Proteomes" id="UP000199308"/>
    </source>
</evidence>
<dbReference type="InterPro" id="IPR018392">
    <property type="entry name" value="LysM"/>
</dbReference>
<dbReference type="InterPro" id="IPR013360">
    <property type="entry name" value="Pilus_4_PilW"/>
</dbReference>
<dbReference type="EMBL" id="FOHK01000001">
    <property type="protein sequence ID" value="SES67149.1"/>
    <property type="molecule type" value="Genomic_DNA"/>
</dbReference>
<dbReference type="OrthoDB" id="9814042at2"/>
<gene>
    <name evidence="7" type="ORF">SAMN05660429_00187</name>
</gene>
<keyword evidence="2 3" id="KW-0802">TPR repeat</keyword>
<feature type="region of interest" description="Disordered" evidence="4">
    <location>
        <begin position="345"/>
        <end position="379"/>
    </location>
</feature>
<organism evidence="7 8">
    <name type="scientific">Thalassotalea agarivorans</name>
    <name type="common">Thalassomonas agarivorans</name>
    <dbReference type="NCBI Taxonomy" id="349064"/>
    <lineage>
        <taxon>Bacteria</taxon>
        <taxon>Pseudomonadati</taxon>
        <taxon>Pseudomonadota</taxon>
        <taxon>Gammaproteobacteria</taxon>
        <taxon>Alteromonadales</taxon>
        <taxon>Colwelliaceae</taxon>
        <taxon>Thalassotalea</taxon>
    </lineage>
</organism>
<keyword evidence="1" id="KW-0677">Repeat</keyword>
<keyword evidence="8" id="KW-1185">Reference proteome</keyword>
<evidence type="ECO:0000256" key="5">
    <source>
        <dbReference type="SAM" id="SignalP"/>
    </source>
</evidence>
<dbReference type="InterPro" id="IPR036779">
    <property type="entry name" value="LysM_dom_sf"/>
</dbReference>
<accession>A0A1H9YFA6</accession>
<evidence type="ECO:0000256" key="3">
    <source>
        <dbReference type="PROSITE-ProRule" id="PRU00339"/>
    </source>
</evidence>
<dbReference type="InterPro" id="IPR051012">
    <property type="entry name" value="CellSynth/LPSAsmb/PSIAsmb"/>
</dbReference>
<name>A0A1H9YFA6_THASX</name>
<dbReference type="InterPro" id="IPR011990">
    <property type="entry name" value="TPR-like_helical_dom_sf"/>
</dbReference>
<dbReference type="SUPFAM" id="SSF48452">
    <property type="entry name" value="TPR-like"/>
    <property type="match status" value="1"/>
</dbReference>
<dbReference type="Proteomes" id="UP000199308">
    <property type="component" value="Unassembled WGS sequence"/>
</dbReference>
<evidence type="ECO:0000313" key="7">
    <source>
        <dbReference type="EMBL" id="SES67149.1"/>
    </source>
</evidence>
<feature type="compositionally biased region" description="Low complexity" evidence="4">
    <location>
        <begin position="349"/>
        <end position="363"/>
    </location>
</feature>
<dbReference type="Gene3D" id="3.10.350.10">
    <property type="entry name" value="LysM domain"/>
    <property type="match status" value="1"/>
</dbReference>
<evidence type="ECO:0000259" key="6">
    <source>
        <dbReference type="PROSITE" id="PS51782"/>
    </source>
</evidence>
<feature type="chain" id="PRO_5011600095" evidence="5">
    <location>
        <begin position="28"/>
        <end position="471"/>
    </location>
</feature>
<evidence type="ECO:0000256" key="4">
    <source>
        <dbReference type="SAM" id="MobiDB-lite"/>
    </source>
</evidence>
<dbReference type="Pfam" id="PF13181">
    <property type="entry name" value="TPR_8"/>
    <property type="match status" value="2"/>
</dbReference>
<dbReference type="CDD" id="cd00118">
    <property type="entry name" value="LysM"/>
    <property type="match status" value="1"/>
</dbReference>
<feature type="repeat" description="TPR" evidence="3">
    <location>
        <begin position="78"/>
        <end position="111"/>
    </location>
</feature>
<keyword evidence="5" id="KW-0732">Signal</keyword>
<dbReference type="SMART" id="SM00257">
    <property type="entry name" value="LysM"/>
    <property type="match status" value="1"/>
</dbReference>
<dbReference type="Gene3D" id="1.25.40.10">
    <property type="entry name" value="Tetratricopeptide repeat domain"/>
    <property type="match status" value="1"/>
</dbReference>
<protein>
    <submittedName>
        <fullName evidence="7">Type IV pilus assembly protein PilF</fullName>
    </submittedName>
</protein>
<dbReference type="SUPFAM" id="SSF54106">
    <property type="entry name" value="LysM domain"/>
    <property type="match status" value="1"/>
</dbReference>
<reference evidence="7 8" key="1">
    <citation type="submission" date="2016-10" db="EMBL/GenBank/DDBJ databases">
        <authorList>
            <person name="de Groot N.N."/>
        </authorList>
    </citation>
    <scope>NUCLEOTIDE SEQUENCE [LARGE SCALE GENOMIC DNA]</scope>
    <source>
        <strain evidence="7 8">DSM 19706</strain>
    </source>
</reference>
<dbReference type="PROSITE" id="PS50005">
    <property type="entry name" value="TPR"/>
    <property type="match status" value="3"/>
</dbReference>
<dbReference type="InterPro" id="IPR019734">
    <property type="entry name" value="TPR_rpt"/>
</dbReference>
<dbReference type="PROSITE" id="PS51782">
    <property type="entry name" value="LYSM"/>
    <property type="match status" value="1"/>
</dbReference>
<dbReference type="NCBIfam" id="TIGR02521">
    <property type="entry name" value="type_IV_pilW"/>
    <property type="match status" value="1"/>
</dbReference>